<comment type="caution">
    <text evidence="5">The sequence shown here is derived from an EMBL/GenBank/DDBJ whole genome shotgun (WGS) entry which is preliminary data.</text>
</comment>
<dbReference type="GO" id="GO:0016020">
    <property type="term" value="C:membrane"/>
    <property type="evidence" value="ECO:0007669"/>
    <property type="project" value="UniProtKB-SubCell"/>
</dbReference>
<dbReference type="Proteomes" id="UP000664303">
    <property type="component" value="Unassembled WGS sequence"/>
</dbReference>
<evidence type="ECO:0000256" key="2">
    <source>
        <dbReference type="ARBA" id="ARBA00022692"/>
    </source>
</evidence>
<keyword evidence="3" id="KW-1133">Transmembrane helix</keyword>
<organism evidence="5 6">
    <name type="scientific">Parahaliea mediterranea</name>
    <dbReference type="NCBI Taxonomy" id="651086"/>
    <lineage>
        <taxon>Bacteria</taxon>
        <taxon>Pseudomonadati</taxon>
        <taxon>Pseudomonadota</taxon>
        <taxon>Gammaproteobacteria</taxon>
        <taxon>Cellvibrionales</taxon>
        <taxon>Halieaceae</taxon>
        <taxon>Parahaliea</taxon>
    </lineage>
</organism>
<dbReference type="SUPFAM" id="SSF74653">
    <property type="entry name" value="TolA/TonB C-terminal domain"/>
    <property type="match status" value="1"/>
</dbReference>
<evidence type="ECO:0000313" key="5">
    <source>
        <dbReference type="EMBL" id="MBN7794991.1"/>
    </source>
</evidence>
<dbReference type="NCBIfam" id="TIGR01352">
    <property type="entry name" value="tonB_Cterm"/>
    <property type="match status" value="1"/>
</dbReference>
<accession>A0A939DBA4</accession>
<keyword evidence="2" id="KW-0812">Transmembrane</keyword>
<dbReference type="Gene3D" id="3.30.1150.10">
    <property type="match status" value="1"/>
</dbReference>
<name>A0A939DBA4_9GAMM</name>
<comment type="subcellular location">
    <subcellularLocation>
        <location evidence="1">Membrane</location>
        <topology evidence="1">Single-pass membrane protein</topology>
    </subcellularLocation>
</comment>
<dbReference type="EMBL" id="JAFKCZ010000001">
    <property type="protein sequence ID" value="MBN7794991.1"/>
    <property type="molecule type" value="Genomic_DNA"/>
</dbReference>
<reference evidence="5" key="1">
    <citation type="submission" date="2021-02" db="EMBL/GenBank/DDBJ databases">
        <title>PHA producing bacteria isolated from coastal sediment in Guangdong, Shenzhen.</title>
        <authorList>
            <person name="Zheng W."/>
            <person name="Yu S."/>
            <person name="Huang Y."/>
        </authorList>
    </citation>
    <scope>NUCLEOTIDE SEQUENCE</scope>
    <source>
        <strain evidence="5">TN14-10</strain>
    </source>
</reference>
<keyword evidence="4" id="KW-0472">Membrane</keyword>
<evidence type="ECO:0000313" key="6">
    <source>
        <dbReference type="Proteomes" id="UP000664303"/>
    </source>
</evidence>
<keyword evidence="6" id="KW-1185">Reference proteome</keyword>
<proteinExistence type="predicted"/>
<dbReference type="InterPro" id="IPR006260">
    <property type="entry name" value="TonB/TolA_C"/>
</dbReference>
<evidence type="ECO:0000256" key="3">
    <source>
        <dbReference type="ARBA" id="ARBA00022989"/>
    </source>
</evidence>
<evidence type="ECO:0000256" key="1">
    <source>
        <dbReference type="ARBA" id="ARBA00004167"/>
    </source>
</evidence>
<sequence>MSISRPHHPPFALGRALCRWLCVAALLFPGGLWAQSAFVPPQNLHPENKPALDAGFDMEAWLVYTYEIDTDGRVVNATIHSSNQVEAVNRRMLEQIEAMRFRPATRNGQPVKVPVGPVIYTWILDIPREMRPRFGDVYDRAWEHFRAGDYDQAFKLAAQLKEMPGRNGFEEVKFQILAASIASRWDDPAAEMQHLQRIVEFENLAGRNGFRHPYVDPDQFALILERIHSLQLANNQLADAQATFNRIMMRGTSEEVTQRVQAAQQAGQADFLATARADSQGELTPLYRGGTGSWEARLTRDRFRLEGVRGDIDWLYLACLGNEKRLPYPTTEPWSVPGGWKECKVEISGRAGTRFQLRQLAPGVD</sequence>
<dbReference type="RefSeq" id="WP_206558441.1">
    <property type="nucleotide sequence ID" value="NZ_JAFKCZ010000001.1"/>
</dbReference>
<dbReference type="AlphaFoldDB" id="A0A939DBA4"/>
<evidence type="ECO:0000256" key="4">
    <source>
        <dbReference type="ARBA" id="ARBA00023136"/>
    </source>
</evidence>
<protein>
    <submittedName>
        <fullName evidence="5">Energy transducer TonB</fullName>
    </submittedName>
</protein>
<gene>
    <name evidence="5" type="ORF">JYP50_00215</name>
</gene>